<name>A0A1F6VMD4_9BACT</name>
<dbReference type="Gene3D" id="3.40.1440.10">
    <property type="entry name" value="GIY-YIG endonuclease"/>
    <property type="match status" value="1"/>
</dbReference>
<evidence type="ECO:0000256" key="1">
    <source>
        <dbReference type="ARBA" id="ARBA00007435"/>
    </source>
</evidence>
<protein>
    <recommendedName>
        <fullName evidence="2">GIY-YIG domain-containing protein</fullName>
    </recommendedName>
</protein>
<dbReference type="Pfam" id="PF01541">
    <property type="entry name" value="GIY-YIG"/>
    <property type="match status" value="1"/>
</dbReference>
<dbReference type="STRING" id="1801748.A3B84_00475"/>
<dbReference type="AlphaFoldDB" id="A0A1F6VMD4"/>
<dbReference type="InterPro" id="IPR000305">
    <property type="entry name" value="GIY-YIG_endonuc"/>
</dbReference>
<comment type="similarity">
    <text evidence="1">Belongs to the UPF0213 family.</text>
</comment>
<dbReference type="InterPro" id="IPR050190">
    <property type="entry name" value="UPF0213_domain"/>
</dbReference>
<dbReference type="PANTHER" id="PTHR34477">
    <property type="entry name" value="UPF0213 PROTEIN YHBQ"/>
    <property type="match status" value="1"/>
</dbReference>
<dbReference type="CDD" id="cd10449">
    <property type="entry name" value="GIY-YIG_SLX1_like"/>
    <property type="match status" value="1"/>
</dbReference>
<dbReference type="EMBL" id="MFTY01000026">
    <property type="protein sequence ID" value="OGI70857.1"/>
    <property type="molecule type" value="Genomic_DNA"/>
</dbReference>
<gene>
    <name evidence="3" type="ORF">A3B84_00475</name>
</gene>
<dbReference type="PANTHER" id="PTHR34477:SF1">
    <property type="entry name" value="UPF0213 PROTEIN YHBQ"/>
    <property type="match status" value="1"/>
</dbReference>
<dbReference type="SMART" id="SM00465">
    <property type="entry name" value="GIYc"/>
    <property type="match status" value="1"/>
</dbReference>
<dbReference type="PROSITE" id="PS50164">
    <property type="entry name" value="GIY_YIG"/>
    <property type="match status" value="1"/>
</dbReference>
<feature type="domain" description="GIY-YIG" evidence="2">
    <location>
        <begin position="1"/>
        <end position="76"/>
    </location>
</feature>
<evidence type="ECO:0000313" key="4">
    <source>
        <dbReference type="Proteomes" id="UP000177112"/>
    </source>
</evidence>
<reference evidence="3 4" key="1">
    <citation type="journal article" date="2016" name="Nat. Commun.">
        <title>Thousands of microbial genomes shed light on interconnected biogeochemical processes in an aquifer system.</title>
        <authorList>
            <person name="Anantharaman K."/>
            <person name="Brown C.T."/>
            <person name="Hug L.A."/>
            <person name="Sharon I."/>
            <person name="Castelle C.J."/>
            <person name="Probst A.J."/>
            <person name="Thomas B.C."/>
            <person name="Singh A."/>
            <person name="Wilkins M.J."/>
            <person name="Karaoz U."/>
            <person name="Brodie E.L."/>
            <person name="Williams K.H."/>
            <person name="Hubbard S.S."/>
            <person name="Banfield J.F."/>
        </authorList>
    </citation>
    <scope>NUCLEOTIDE SEQUENCE [LARGE SCALE GENOMIC DNA]</scope>
</reference>
<proteinExistence type="inferred from homology"/>
<evidence type="ECO:0000259" key="2">
    <source>
        <dbReference type="PROSITE" id="PS50164"/>
    </source>
</evidence>
<dbReference type="InterPro" id="IPR035901">
    <property type="entry name" value="GIY-YIG_endonuc_sf"/>
</dbReference>
<dbReference type="SUPFAM" id="SSF82771">
    <property type="entry name" value="GIY-YIG endonuclease"/>
    <property type="match status" value="1"/>
</dbReference>
<organism evidence="3 4">
    <name type="scientific">Candidatus Nomurabacteria bacterium RIFCSPHIGHO2_02_FULL_35_13</name>
    <dbReference type="NCBI Taxonomy" id="1801748"/>
    <lineage>
        <taxon>Bacteria</taxon>
        <taxon>Candidatus Nomuraibacteriota</taxon>
    </lineage>
</organism>
<accession>A0A1F6VMD4</accession>
<comment type="caution">
    <text evidence="3">The sequence shown here is derived from an EMBL/GenBank/DDBJ whole genome shotgun (WGS) entry which is preliminary data.</text>
</comment>
<sequence>MTYFVYILYSQKDHKLYVGCTSNLEDRIKEHNSGKVTATKNRIPLIIIHSEKFEDEAEAFNRERFLKSLWSGKFKRKILGEYLNKIGYD</sequence>
<dbReference type="Proteomes" id="UP000177112">
    <property type="component" value="Unassembled WGS sequence"/>
</dbReference>
<evidence type="ECO:0000313" key="3">
    <source>
        <dbReference type="EMBL" id="OGI70857.1"/>
    </source>
</evidence>